<gene>
    <name evidence="2" type="ORF">ALC62_04348</name>
</gene>
<dbReference type="Gene3D" id="3.60.10.10">
    <property type="entry name" value="Endonuclease/exonuclease/phosphatase"/>
    <property type="match status" value="1"/>
</dbReference>
<dbReference type="InterPro" id="IPR005135">
    <property type="entry name" value="Endo/exonuclease/phosphatase"/>
</dbReference>
<feature type="domain" description="Endonuclease/exonuclease/phosphatase" evidence="1">
    <location>
        <begin position="230"/>
        <end position="310"/>
    </location>
</feature>
<protein>
    <recommendedName>
        <fullName evidence="1">Endonuclease/exonuclease/phosphatase domain-containing protein</fullName>
    </recommendedName>
</protein>
<dbReference type="EMBL" id="KQ977225">
    <property type="protein sequence ID" value="KYN04775.1"/>
    <property type="molecule type" value="Genomic_DNA"/>
</dbReference>
<dbReference type="InterPro" id="IPR036691">
    <property type="entry name" value="Endo/exonu/phosph_ase_sf"/>
</dbReference>
<name>A0A151IKC0_9HYME</name>
<evidence type="ECO:0000313" key="2">
    <source>
        <dbReference type="EMBL" id="KYN04775.1"/>
    </source>
</evidence>
<dbReference type="SUPFAM" id="SSF56219">
    <property type="entry name" value="DNase I-like"/>
    <property type="match status" value="1"/>
</dbReference>
<dbReference type="AlphaFoldDB" id="A0A151IKC0"/>
<dbReference type="Proteomes" id="UP000078542">
    <property type="component" value="Unassembled WGS sequence"/>
</dbReference>
<evidence type="ECO:0000259" key="1">
    <source>
        <dbReference type="Pfam" id="PF14529"/>
    </source>
</evidence>
<accession>A0A151IKC0</accession>
<proteinExistence type="predicted"/>
<sequence>MRQAVKKVLKKIGEEKNLNVVDAFKIRNEIIVAKISSTEEKSVIMRNRVKLRGTNVYIDDDLTKYERERQNRLRVWANDRRKDGMNARVKYGTVVMNGKEYVWDDCEKRMREKGEKHKKTVGVKKNKIIGIFLNVAGVKNKRTEFWKYIEEFDIVGLLETWVDEKEWENMKQRLPKGWKWRYQEAKREKKKNRAMGEIITGVREGIEEVDIEEREGIQERRIKVEKEKWRIISVYNREGKKEKLEQLKEMIREEEEGNLIIAGDFNARIGGGGGWEEDEIDKIEEGRKSKDCKVNKEGKELIKMIEERGWLVEKEGNGHMKKMEKGRL</sequence>
<evidence type="ECO:0000313" key="3">
    <source>
        <dbReference type="Proteomes" id="UP000078542"/>
    </source>
</evidence>
<reference evidence="2 3" key="1">
    <citation type="submission" date="2016-03" db="EMBL/GenBank/DDBJ databases">
        <title>Cyphomyrmex costatus WGS genome.</title>
        <authorList>
            <person name="Nygaard S."/>
            <person name="Hu H."/>
            <person name="Boomsma J."/>
            <person name="Zhang G."/>
        </authorList>
    </citation>
    <scope>NUCLEOTIDE SEQUENCE [LARGE SCALE GENOMIC DNA]</scope>
    <source>
        <strain evidence="2">MS0001</strain>
        <tissue evidence="2">Whole body</tissue>
    </source>
</reference>
<keyword evidence="3" id="KW-1185">Reference proteome</keyword>
<dbReference type="STRING" id="456900.A0A151IKC0"/>
<dbReference type="GO" id="GO:0003824">
    <property type="term" value="F:catalytic activity"/>
    <property type="evidence" value="ECO:0007669"/>
    <property type="project" value="InterPro"/>
</dbReference>
<organism evidence="2 3">
    <name type="scientific">Cyphomyrmex costatus</name>
    <dbReference type="NCBI Taxonomy" id="456900"/>
    <lineage>
        <taxon>Eukaryota</taxon>
        <taxon>Metazoa</taxon>
        <taxon>Ecdysozoa</taxon>
        <taxon>Arthropoda</taxon>
        <taxon>Hexapoda</taxon>
        <taxon>Insecta</taxon>
        <taxon>Pterygota</taxon>
        <taxon>Neoptera</taxon>
        <taxon>Endopterygota</taxon>
        <taxon>Hymenoptera</taxon>
        <taxon>Apocrita</taxon>
        <taxon>Aculeata</taxon>
        <taxon>Formicoidea</taxon>
        <taxon>Formicidae</taxon>
        <taxon>Myrmicinae</taxon>
        <taxon>Cyphomyrmex</taxon>
    </lineage>
</organism>
<dbReference type="Pfam" id="PF14529">
    <property type="entry name" value="Exo_endo_phos_2"/>
    <property type="match status" value="1"/>
</dbReference>